<accession>A0A1G9H1J0</accession>
<sequence length="186" mass="20173">MTLPDANTMSTMARYARHRAQLWGLMGTLVGPATDDLVARATDGRLGREVADASHFVGDTNPFTDVIPSRRDVFERRRSVDADAERAALREDLAGAHDPTLAGVFDAAGDRCAEEAAAWEDGDAEAAKAARMAQFESLRGELGRLTDWCVDLHRRATTEPARMVARLVAAHLSLESGVDVKSRLKA</sequence>
<keyword evidence="2" id="KW-1185">Reference proteome</keyword>
<organism evidence="1 2">
    <name type="scientific">Tessaracoccus oleiagri</name>
    <dbReference type="NCBI Taxonomy" id="686624"/>
    <lineage>
        <taxon>Bacteria</taxon>
        <taxon>Bacillati</taxon>
        <taxon>Actinomycetota</taxon>
        <taxon>Actinomycetes</taxon>
        <taxon>Propionibacteriales</taxon>
        <taxon>Propionibacteriaceae</taxon>
        <taxon>Tessaracoccus</taxon>
    </lineage>
</organism>
<dbReference type="RefSeq" id="WP_093247734.1">
    <property type="nucleotide sequence ID" value="NZ_FNGP01000001.1"/>
</dbReference>
<evidence type="ECO:0000313" key="2">
    <source>
        <dbReference type="Proteomes" id="UP000199475"/>
    </source>
</evidence>
<proteinExistence type="predicted"/>
<name>A0A1G9H1J0_9ACTN</name>
<evidence type="ECO:0000313" key="1">
    <source>
        <dbReference type="EMBL" id="SDL06771.1"/>
    </source>
</evidence>
<dbReference type="AlphaFoldDB" id="A0A1G9H1J0"/>
<dbReference type="EMBL" id="FNGP01000001">
    <property type="protein sequence ID" value="SDL06771.1"/>
    <property type="molecule type" value="Genomic_DNA"/>
</dbReference>
<protein>
    <submittedName>
        <fullName evidence="1">Uncharacterized protein</fullName>
    </submittedName>
</protein>
<gene>
    <name evidence="1" type="ORF">SAMN04488242_0019</name>
</gene>
<dbReference type="Proteomes" id="UP000199475">
    <property type="component" value="Unassembled WGS sequence"/>
</dbReference>
<reference evidence="1 2" key="1">
    <citation type="submission" date="2016-10" db="EMBL/GenBank/DDBJ databases">
        <authorList>
            <person name="de Groot N.N."/>
        </authorList>
    </citation>
    <scope>NUCLEOTIDE SEQUENCE [LARGE SCALE GENOMIC DNA]</scope>
    <source>
        <strain evidence="1 2">CGMCC 1.9159</strain>
    </source>
</reference>